<proteinExistence type="predicted"/>
<organism evidence="2 3">
    <name type="scientific">Pyronema omphalodes (strain CBS 100304)</name>
    <name type="common">Pyronema confluens</name>
    <dbReference type="NCBI Taxonomy" id="1076935"/>
    <lineage>
        <taxon>Eukaryota</taxon>
        <taxon>Fungi</taxon>
        <taxon>Dikarya</taxon>
        <taxon>Ascomycota</taxon>
        <taxon>Pezizomycotina</taxon>
        <taxon>Pezizomycetes</taxon>
        <taxon>Pezizales</taxon>
        <taxon>Pyronemataceae</taxon>
        <taxon>Pyronema</taxon>
    </lineage>
</organism>
<dbReference type="EMBL" id="HF935199">
    <property type="protein sequence ID" value="CCX04354.1"/>
    <property type="molecule type" value="Genomic_DNA"/>
</dbReference>
<dbReference type="InterPro" id="IPR036020">
    <property type="entry name" value="WW_dom_sf"/>
</dbReference>
<dbReference type="CDD" id="cd00201">
    <property type="entry name" value="WW"/>
    <property type="match status" value="1"/>
</dbReference>
<dbReference type="Gene3D" id="2.20.70.10">
    <property type="match status" value="1"/>
</dbReference>
<feature type="domain" description="WW" evidence="1">
    <location>
        <begin position="93"/>
        <end position="126"/>
    </location>
</feature>
<name>U4KXS7_PYROM</name>
<keyword evidence="3" id="KW-1185">Reference proteome</keyword>
<gene>
    <name evidence="2" type="ORF">PCON_01902</name>
</gene>
<dbReference type="InterPro" id="IPR001202">
    <property type="entry name" value="WW_dom"/>
</dbReference>
<dbReference type="OrthoDB" id="3045089at2759"/>
<dbReference type="Proteomes" id="UP000018144">
    <property type="component" value="Unassembled WGS sequence"/>
</dbReference>
<reference evidence="2 3" key="1">
    <citation type="journal article" date="2013" name="PLoS Genet.">
        <title>The genome and development-dependent transcriptomes of Pyronema confluens: a window into fungal evolution.</title>
        <authorList>
            <person name="Traeger S."/>
            <person name="Altegoer F."/>
            <person name="Freitag M."/>
            <person name="Gabaldon T."/>
            <person name="Kempken F."/>
            <person name="Kumar A."/>
            <person name="Marcet-Houben M."/>
            <person name="Poggeler S."/>
            <person name="Stajich J.E."/>
            <person name="Nowrousian M."/>
        </authorList>
    </citation>
    <scope>NUCLEOTIDE SEQUENCE [LARGE SCALE GENOMIC DNA]</scope>
    <source>
        <strain evidence="3">CBS 100304</strain>
        <tissue evidence="2">Vegetative mycelium</tissue>
    </source>
</reference>
<sequence length="189" mass="21807">MVMSCEQPGLKMFLLLHPNQRHHAPRTPLPPLALLLPHSSQGNAVSIAPEAVTDRTSALQFAITISLSIIRDLVYTPFTTHSHLNIRPASRAKPISGSWEKIPLEIRRAFFVNHNAQETTWEDPRGGRNASSYPMRVVEGSKIPDVENKVPLPLGWEQMWYFYERFVDWENDALIWNAMFEHTRRLWQQ</sequence>
<dbReference type="AlphaFoldDB" id="U4KXS7"/>
<evidence type="ECO:0000259" key="1">
    <source>
        <dbReference type="PROSITE" id="PS50020"/>
    </source>
</evidence>
<evidence type="ECO:0000313" key="2">
    <source>
        <dbReference type="EMBL" id="CCX04354.1"/>
    </source>
</evidence>
<accession>U4KXS7</accession>
<dbReference type="SUPFAM" id="SSF51045">
    <property type="entry name" value="WW domain"/>
    <property type="match status" value="1"/>
</dbReference>
<dbReference type="PROSITE" id="PS01159">
    <property type="entry name" value="WW_DOMAIN_1"/>
    <property type="match status" value="1"/>
</dbReference>
<evidence type="ECO:0000313" key="3">
    <source>
        <dbReference type="Proteomes" id="UP000018144"/>
    </source>
</evidence>
<protein>
    <submittedName>
        <fullName evidence="2">Similar to Yorkie homolog acc. no. Q2EJA0</fullName>
    </submittedName>
</protein>
<dbReference type="PROSITE" id="PS50020">
    <property type="entry name" value="WW_DOMAIN_2"/>
    <property type="match status" value="1"/>
</dbReference>